<dbReference type="RefSeq" id="WP_091406186.1">
    <property type="nucleotide sequence ID" value="NZ_FOAB01000002.1"/>
</dbReference>
<evidence type="ECO:0000256" key="9">
    <source>
        <dbReference type="ARBA" id="ARBA00022679"/>
    </source>
</evidence>
<reference evidence="21 22" key="1">
    <citation type="submission" date="2016-10" db="EMBL/GenBank/DDBJ databases">
        <authorList>
            <person name="de Groot N.N."/>
        </authorList>
    </citation>
    <scope>NUCLEOTIDE SEQUENCE [LARGE SCALE GENOMIC DNA]</scope>
    <source>
        <strain evidence="21 22">DSM 25232</strain>
    </source>
</reference>
<keyword evidence="18" id="KW-0812">Transmembrane</keyword>
<dbReference type="OrthoDB" id="9766909at2"/>
<evidence type="ECO:0000256" key="3">
    <source>
        <dbReference type="ARBA" id="ARBA00007090"/>
    </source>
</evidence>
<dbReference type="GO" id="GO:0005886">
    <property type="term" value="C:plasma membrane"/>
    <property type="evidence" value="ECO:0007669"/>
    <property type="project" value="UniProtKB-SubCell"/>
</dbReference>
<dbReference type="Gene3D" id="1.10.3810.10">
    <property type="entry name" value="Biosynthetic peptidoglycan transglycosylase-like"/>
    <property type="match status" value="1"/>
</dbReference>
<comment type="catalytic activity">
    <reaction evidence="17">
        <text>[GlcNAc-(1-&gt;4)-Mur2Ac(oyl-L-Ala-gamma-D-Glu-L-Lys-D-Ala-D-Ala)](n)-di-trans,octa-cis-undecaprenyl diphosphate + beta-D-GlcNAc-(1-&gt;4)-Mur2Ac(oyl-L-Ala-gamma-D-Glu-L-Lys-D-Ala-D-Ala)-di-trans,octa-cis-undecaprenyl diphosphate = [GlcNAc-(1-&gt;4)-Mur2Ac(oyl-L-Ala-gamma-D-Glu-L-Lys-D-Ala-D-Ala)](n+1)-di-trans,octa-cis-undecaprenyl diphosphate + di-trans,octa-cis-undecaprenyl diphosphate + H(+)</text>
        <dbReference type="Rhea" id="RHEA:23708"/>
        <dbReference type="Rhea" id="RHEA-COMP:9602"/>
        <dbReference type="Rhea" id="RHEA-COMP:9603"/>
        <dbReference type="ChEBI" id="CHEBI:15378"/>
        <dbReference type="ChEBI" id="CHEBI:58405"/>
        <dbReference type="ChEBI" id="CHEBI:60033"/>
        <dbReference type="ChEBI" id="CHEBI:78435"/>
        <dbReference type="EC" id="2.4.99.28"/>
    </reaction>
</comment>
<organism evidence="21 22">
    <name type="scientific">Aquimarina amphilecti</name>
    <dbReference type="NCBI Taxonomy" id="1038014"/>
    <lineage>
        <taxon>Bacteria</taxon>
        <taxon>Pseudomonadati</taxon>
        <taxon>Bacteroidota</taxon>
        <taxon>Flavobacteriia</taxon>
        <taxon>Flavobacteriales</taxon>
        <taxon>Flavobacteriaceae</taxon>
        <taxon>Aquimarina</taxon>
    </lineage>
</organism>
<dbReference type="InterPro" id="IPR023346">
    <property type="entry name" value="Lysozyme-like_dom_sf"/>
</dbReference>
<dbReference type="GO" id="GO:0006508">
    <property type="term" value="P:proteolysis"/>
    <property type="evidence" value="ECO:0007669"/>
    <property type="project" value="UniProtKB-KW"/>
</dbReference>
<keyword evidence="18" id="KW-1133">Transmembrane helix</keyword>
<keyword evidence="11" id="KW-0133">Cell shape</keyword>
<comment type="subcellular location">
    <subcellularLocation>
        <location evidence="1">Cell membrane</location>
    </subcellularLocation>
</comment>
<evidence type="ECO:0000256" key="13">
    <source>
        <dbReference type="ARBA" id="ARBA00023136"/>
    </source>
</evidence>
<proteinExistence type="inferred from homology"/>
<keyword evidence="12" id="KW-0573">Peptidoglycan synthesis</keyword>
<evidence type="ECO:0000256" key="18">
    <source>
        <dbReference type="SAM" id="Phobius"/>
    </source>
</evidence>
<evidence type="ECO:0000256" key="4">
    <source>
        <dbReference type="ARBA" id="ARBA00007739"/>
    </source>
</evidence>
<name>A0A1H7JCD3_AQUAM</name>
<dbReference type="GO" id="GO:0008360">
    <property type="term" value="P:regulation of cell shape"/>
    <property type="evidence" value="ECO:0007669"/>
    <property type="project" value="UniProtKB-KW"/>
</dbReference>
<evidence type="ECO:0000256" key="6">
    <source>
        <dbReference type="ARBA" id="ARBA00022645"/>
    </source>
</evidence>
<dbReference type="GO" id="GO:0009252">
    <property type="term" value="P:peptidoglycan biosynthetic process"/>
    <property type="evidence" value="ECO:0007669"/>
    <property type="project" value="UniProtKB-KW"/>
</dbReference>
<evidence type="ECO:0000256" key="5">
    <source>
        <dbReference type="ARBA" id="ARBA00022475"/>
    </source>
</evidence>
<keyword evidence="7" id="KW-0645">Protease</keyword>
<dbReference type="GO" id="GO:0009002">
    <property type="term" value="F:serine-type D-Ala-D-Ala carboxypeptidase activity"/>
    <property type="evidence" value="ECO:0007669"/>
    <property type="project" value="UniProtKB-EC"/>
</dbReference>
<dbReference type="EMBL" id="FOAB01000002">
    <property type="protein sequence ID" value="SEK71640.1"/>
    <property type="molecule type" value="Genomic_DNA"/>
</dbReference>
<dbReference type="GO" id="GO:0008955">
    <property type="term" value="F:peptidoglycan glycosyltransferase activity"/>
    <property type="evidence" value="ECO:0007669"/>
    <property type="project" value="UniProtKB-EC"/>
</dbReference>
<keyword evidence="22" id="KW-1185">Reference proteome</keyword>
<keyword evidence="13 18" id="KW-0472">Membrane</keyword>
<dbReference type="STRING" id="1038014.SAMN04487910_0936"/>
<evidence type="ECO:0000256" key="12">
    <source>
        <dbReference type="ARBA" id="ARBA00022984"/>
    </source>
</evidence>
<dbReference type="PANTHER" id="PTHR32282:SF11">
    <property type="entry name" value="PENICILLIN-BINDING PROTEIN 1B"/>
    <property type="match status" value="1"/>
</dbReference>
<evidence type="ECO:0000313" key="21">
    <source>
        <dbReference type="EMBL" id="SEK71640.1"/>
    </source>
</evidence>
<dbReference type="InterPro" id="IPR001264">
    <property type="entry name" value="Glyco_trans_51"/>
</dbReference>
<evidence type="ECO:0000256" key="8">
    <source>
        <dbReference type="ARBA" id="ARBA00022676"/>
    </source>
</evidence>
<evidence type="ECO:0000256" key="7">
    <source>
        <dbReference type="ARBA" id="ARBA00022670"/>
    </source>
</evidence>
<evidence type="ECO:0000259" key="19">
    <source>
        <dbReference type="Pfam" id="PF00905"/>
    </source>
</evidence>
<dbReference type="InterPro" id="IPR050396">
    <property type="entry name" value="Glycosyltr_51/Transpeptidase"/>
</dbReference>
<accession>A0A1H7JCD3</accession>
<dbReference type="Pfam" id="PF00912">
    <property type="entry name" value="Transgly"/>
    <property type="match status" value="1"/>
</dbReference>
<keyword evidence="9" id="KW-0808">Transferase</keyword>
<dbReference type="AlphaFoldDB" id="A0A1H7JCD3"/>
<dbReference type="GO" id="GO:0030288">
    <property type="term" value="C:outer membrane-bounded periplasmic space"/>
    <property type="evidence" value="ECO:0007669"/>
    <property type="project" value="TreeGrafter"/>
</dbReference>
<dbReference type="PANTHER" id="PTHR32282">
    <property type="entry name" value="BINDING PROTEIN TRANSPEPTIDASE, PUTATIVE-RELATED"/>
    <property type="match status" value="1"/>
</dbReference>
<gene>
    <name evidence="21" type="ORF">SAMN04487910_0936</name>
</gene>
<comment type="catalytic activity">
    <reaction evidence="16">
        <text>Preferential cleavage: (Ac)2-L-Lys-D-Ala-|-D-Ala. Also transpeptidation of peptidyl-alanyl moieties that are N-acyl substituents of D-alanine.</text>
        <dbReference type="EC" id="3.4.16.4"/>
    </reaction>
</comment>
<feature type="domain" description="Glycosyl transferase family 51" evidence="20">
    <location>
        <begin position="68"/>
        <end position="241"/>
    </location>
</feature>
<evidence type="ECO:0000256" key="10">
    <source>
        <dbReference type="ARBA" id="ARBA00022801"/>
    </source>
</evidence>
<dbReference type="Pfam" id="PF00905">
    <property type="entry name" value="Transpeptidase"/>
    <property type="match status" value="1"/>
</dbReference>
<evidence type="ECO:0000256" key="2">
    <source>
        <dbReference type="ARBA" id="ARBA00004752"/>
    </source>
</evidence>
<dbReference type="SUPFAM" id="SSF53955">
    <property type="entry name" value="Lysozyme-like"/>
    <property type="match status" value="1"/>
</dbReference>
<keyword evidence="6" id="KW-0121">Carboxypeptidase</keyword>
<comment type="similarity">
    <text evidence="4">In the N-terminal section; belongs to the glycosyltransferase 51 family.</text>
</comment>
<evidence type="ECO:0000256" key="14">
    <source>
        <dbReference type="ARBA" id="ARBA00023268"/>
    </source>
</evidence>
<evidence type="ECO:0000256" key="11">
    <source>
        <dbReference type="ARBA" id="ARBA00022960"/>
    </source>
</evidence>
<evidence type="ECO:0000256" key="15">
    <source>
        <dbReference type="ARBA" id="ARBA00023316"/>
    </source>
</evidence>
<dbReference type="InterPro" id="IPR036950">
    <property type="entry name" value="PBP_transglycosylase"/>
</dbReference>
<keyword evidence="5" id="KW-1003">Cell membrane</keyword>
<keyword evidence="15" id="KW-0961">Cell wall biogenesis/degradation</keyword>
<keyword evidence="14" id="KW-0511">Multifunctional enzyme</keyword>
<protein>
    <submittedName>
        <fullName evidence="21">Penicillin-binding protein 1A</fullName>
    </submittedName>
</protein>
<dbReference type="GO" id="GO:0071555">
    <property type="term" value="P:cell wall organization"/>
    <property type="evidence" value="ECO:0007669"/>
    <property type="project" value="UniProtKB-KW"/>
</dbReference>
<dbReference type="Gene3D" id="3.40.710.10">
    <property type="entry name" value="DD-peptidase/beta-lactamase superfamily"/>
    <property type="match status" value="2"/>
</dbReference>
<evidence type="ECO:0000256" key="16">
    <source>
        <dbReference type="ARBA" id="ARBA00034000"/>
    </source>
</evidence>
<comment type="similarity">
    <text evidence="3">In the C-terminal section; belongs to the transpeptidase family.</text>
</comment>
<feature type="transmembrane region" description="Helical" evidence="18">
    <location>
        <begin position="16"/>
        <end position="40"/>
    </location>
</feature>
<dbReference type="GO" id="GO:0008658">
    <property type="term" value="F:penicillin binding"/>
    <property type="evidence" value="ECO:0007669"/>
    <property type="project" value="InterPro"/>
</dbReference>
<keyword evidence="8" id="KW-0328">Glycosyltransferase</keyword>
<sequence>MNKGQVNSNKRKYVKCFWISFSIVVIIIPFLFLLASWGVLGEMPTFEDLENPRNDLASQIISSDGIQLGTIFQPNENRTPIKYDDLPKHLVDALIATEDVRFYEHSGVDPRGTFRAFASLGRKGGASTITQQLARLLFIGLRSKNIDKYTQKIREWVIAARLERQYTKDEIVVMYLNKYDFARQAIGIGSASRIYFNKELKDLKIEEAAVLIGMLKSATLYNPKSRLKNAINRRNTVISQMAKYGYLTNKEKDSLQKLSIELDYKPEGYADGRATYFRREVKQFVQKWIKDNPINKNEDGQLEFHNIYKDGLKIYVTVDSRMQKYAEQAVKEHMTNLQKEFDKQERFNTTSPFRGLSIDQKNEIINKAIRGSVRRKIMKENGKSEDEILDSFDVKTKMKVFSWNGVIDTIMTPRDSILYYKRFLHTGLMSMNPQTGEVKAWVGGIDNKHFKYDHVDQGARQVGSTFKPFVYATAVDQLKYSPCYKVPRAKITIPIGRHGVSGKDWTPTNTDGNYVGSVTLKNGLAKSINTVSARLMDRIGPETVINLTNKLGIQSEINPVASIALGTENIKLSEMVGAYSAFANEGIYVKPFIVSHIKDKNGTILYDNFPERRDVISKESAYITLNLMEGVTQTGSGRGLRTDASDQYLYKNVITGHPYKFDNPIAGKTGTTQNNSDGWFMGIVPNLCTGVWVGGDNRSTHFESITYGSGASMALPIWALYMKKCYADTSLRISNSEFEKPVNLSVELDCETYETIDKSQDEFQF</sequence>
<evidence type="ECO:0000256" key="1">
    <source>
        <dbReference type="ARBA" id="ARBA00004236"/>
    </source>
</evidence>
<evidence type="ECO:0000256" key="17">
    <source>
        <dbReference type="ARBA" id="ARBA00049902"/>
    </source>
</evidence>
<comment type="pathway">
    <text evidence="2">Cell wall biogenesis; peptidoglycan biosynthesis.</text>
</comment>
<feature type="domain" description="Penicillin-binding protein transpeptidase" evidence="19">
    <location>
        <begin position="430"/>
        <end position="686"/>
    </location>
</feature>
<evidence type="ECO:0000313" key="22">
    <source>
        <dbReference type="Proteomes" id="UP000198521"/>
    </source>
</evidence>
<dbReference type="Proteomes" id="UP000198521">
    <property type="component" value="Unassembled WGS sequence"/>
</dbReference>
<dbReference type="SUPFAM" id="SSF56601">
    <property type="entry name" value="beta-lactamase/transpeptidase-like"/>
    <property type="match status" value="1"/>
</dbReference>
<dbReference type="InterPro" id="IPR001460">
    <property type="entry name" value="PCN-bd_Tpept"/>
</dbReference>
<dbReference type="InterPro" id="IPR012338">
    <property type="entry name" value="Beta-lactam/transpept-like"/>
</dbReference>
<keyword evidence="10" id="KW-0378">Hydrolase</keyword>
<evidence type="ECO:0000259" key="20">
    <source>
        <dbReference type="Pfam" id="PF00912"/>
    </source>
</evidence>